<dbReference type="Gene3D" id="1.25.40.120">
    <property type="entry name" value="Protein prenylyltransferase"/>
    <property type="match status" value="1"/>
</dbReference>
<dbReference type="RefSeq" id="XP_056077883.1">
    <property type="nucleotide sequence ID" value="XM_056223912.1"/>
</dbReference>
<name>A0AA35IPZ2_SACMI</name>
<dbReference type="GO" id="GO:0004663">
    <property type="term" value="F:Rab geranylgeranyltransferase activity"/>
    <property type="evidence" value="ECO:0007669"/>
    <property type="project" value="TreeGrafter"/>
</dbReference>
<dbReference type="PANTHER" id="PTHR11129:SF8">
    <property type="entry name" value="PROTEIN ECM9"/>
    <property type="match status" value="1"/>
</dbReference>
<evidence type="ECO:0008006" key="3">
    <source>
        <dbReference type="Google" id="ProtNLM"/>
    </source>
</evidence>
<dbReference type="SUPFAM" id="SSF48439">
    <property type="entry name" value="Protein prenylyltransferase"/>
    <property type="match status" value="1"/>
</dbReference>
<accession>A0AA35IPZ2</accession>
<proteinExistence type="predicted"/>
<dbReference type="EMBL" id="OX365767">
    <property type="protein sequence ID" value="CAI4034763.1"/>
    <property type="molecule type" value="Genomic_DNA"/>
</dbReference>
<dbReference type="AlphaFoldDB" id="A0AA35IPZ2"/>
<sequence length="369" mass="43261">MNCTLPLCKEFFKEITAYLDHDDFKLTITGNQPSITLPYYLDKNAHSVELIIFKSTFLSLFQEAHTYFNSSLSDQSGIINENIYYMTIGLLLTTPENKTVYNMHEELLKKYFQDSSVLIIPGLFAKEVRLVQRLLCSSNNRINKSSSLWILYRKLYILTLHVKTSIFPDLLHVFSSSGAQHFSNYYCWNTARWFYDNIPFNKRIELFNLTKAFCFQHIKDCSSWSTLAYMVCQQEQKNKNNICDFQRLAISFNLPTESKKVDLNFQIQCAGSFIQELIEWINRTYVADWPPYLCLLQITKLDLILGIKMDSFLSTWKHEIRNFEENSGNIKLKNNTPIVPKQLSNDLLVSENVLHFGYKKLFLSKFFDK</sequence>
<protein>
    <recommendedName>
        <fullName evidence="3">Ecm9p</fullName>
    </recommendedName>
</protein>
<evidence type="ECO:0000313" key="1">
    <source>
        <dbReference type="EMBL" id="CAI4034763.1"/>
    </source>
</evidence>
<keyword evidence="2" id="KW-1185">Reference proteome</keyword>
<evidence type="ECO:0000313" key="2">
    <source>
        <dbReference type="Proteomes" id="UP001161438"/>
    </source>
</evidence>
<dbReference type="PANTHER" id="PTHR11129">
    <property type="entry name" value="PROTEIN FARNESYLTRANSFERASE ALPHA SUBUNIT/RAB GERANYLGERANYL TRANSFERASE ALPHA SUBUNIT"/>
    <property type="match status" value="1"/>
</dbReference>
<dbReference type="GeneID" id="80919596"/>
<gene>
    <name evidence="1" type="primary">SMKI11G2130</name>
    <name evidence="1" type="ORF">SMKI_11G2130</name>
</gene>
<dbReference type="GO" id="GO:0005968">
    <property type="term" value="C:Rab-protein geranylgeranyltransferase complex"/>
    <property type="evidence" value="ECO:0007669"/>
    <property type="project" value="TreeGrafter"/>
</dbReference>
<dbReference type="Proteomes" id="UP001161438">
    <property type="component" value="Chromosome 11"/>
</dbReference>
<reference evidence="1" key="1">
    <citation type="submission" date="2022-10" db="EMBL/GenBank/DDBJ databases">
        <authorList>
            <person name="Byrne P K."/>
        </authorList>
    </citation>
    <scope>NUCLEOTIDE SEQUENCE</scope>
    <source>
        <strain evidence="1">IFO1815</strain>
    </source>
</reference>
<organism evidence="1 2">
    <name type="scientific">Saccharomyces mikatae IFO 1815</name>
    <dbReference type="NCBI Taxonomy" id="226126"/>
    <lineage>
        <taxon>Eukaryota</taxon>
        <taxon>Fungi</taxon>
        <taxon>Dikarya</taxon>
        <taxon>Ascomycota</taxon>
        <taxon>Saccharomycotina</taxon>
        <taxon>Saccharomycetes</taxon>
        <taxon>Saccharomycetales</taxon>
        <taxon>Saccharomycetaceae</taxon>
        <taxon>Saccharomyces</taxon>
    </lineage>
</organism>